<proteinExistence type="predicted"/>
<dbReference type="EMBL" id="WIGM01000169">
    <property type="protein sequence ID" value="KAF6835870.1"/>
    <property type="molecule type" value="Genomic_DNA"/>
</dbReference>
<protein>
    <submittedName>
        <fullName evidence="2">Uncharacterized protein</fullName>
    </submittedName>
</protein>
<reference evidence="2" key="1">
    <citation type="journal article" date="2020" name="Phytopathology">
        <title>Genome Sequence Resources of Colletotrichum truncatum, C. plurivorum, C. musicola, and C. sojae: Four Species Pathogenic to Soybean (Glycine max).</title>
        <authorList>
            <person name="Rogerio F."/>
            <person name="Boufleur T.R."/>
            <person name="Ciampi-Guillardi M."/>
            <person name="Sukno S.A."/>
            <person name="Thon M.R."/>
            <person name="Massola Junior N.S."/>
            <person name="Baroncelli R."/>
        </authorList>
    </citation>
    <scope>NUCLEOTIDE SEQUENCE</scope>
    <source>
        <strain evidence="2">LFN0074</strain>
    </source>
</reference>
<gene>
    <name evidence="2" type="ORF">CMUS01_05617</name>
</gene>
<evidence type="ECO:0000256" key="1">
    <source>
        <dbReference type="SAM" id="MobiDB-lite"/>
    </source>
</evidence>
<comment type="caution">
    <text evidence="2">The sequence shown here is derived from an EMBL/GenBank/DDBJ whole genome shotgun (WGS) entry which is preliminary data.</text>
</comment>
<keyword evidence="3" id="KW-1185">Reference proteome</keyword>
<accession>A0A8H6KQW6</accession>
<dbReference type="Proteomes" id="UP000639643">
    <property type="component" value="Unassembled WGS sequence"/>
</dbReference>
<evidence type="ECO:0000313" key="3">
    <source>
        <dbReference type="Proteomes" id="UP000639643"/>
    </source>
</evidence>
<sequence length="132" mass="14094">MHLANHVVDANLRETSPLEFRIRGVNATDLASSESPLGFGVGCRMGDDARASPQSYRHSTEAWRRLRVLNARTPLSHVAPKVGCNAPGTDPDPVAKVGSLSDVNGDDPATYQPSGMDDGVPESASRRDGTWP</sequence>
<dbReference type="AlphaFoldDB" id="A0A8H6KQW6"/>
<organism evidence="2 3">
    <name type="scientific">Colletotrichum musicola</name>
    <dbReference type="NCBI Taxonomy" id="2175873"/>
    <lineage>
        <taxon>Eukaryota</taxon>
        <taxon>Fungi</taxon>
        <taxon>Dikarya</taxon>
        <taxon>Ascomycota</taxon>
        <taxon>Pezizomycotina</taxon>
        <taxon>Sordariomycetes</taxon>
        <taxon>Hypocreomycetidae</taxon>
        <taxon>Glomerellales</taxon>
        <taxon>Glomerellaceae</taxon>
        <taxon>Colletotrichum</taxon>
        <taxon>Colletotrichum orchidearum species complex</taxon>
    </lineage>
</organism>
<name>A0A8H6KQW6_9PEZI</name>
<evidence type="ECO:0000313" key="2">
    <source>
        <dbReference type="EMBL" id="KAF6835870.1"/>
    </source>
</evidence>
<feature type="region of interest" description="Disordered" evidence="1">
    <location>
        <begin position="78"/>
        <end position="132"/>
    </location>
</feature>